<name>A0AB40BSD0_DIOCR</name>
<accession>A0AB40BSD0</accession>
<evidence type="ECO:0000256" key="2">
    <source>
        <dbReference type="ARBA" id="ARBA00022723"/>
    </source>
</evidence>
<dbReference type="Gene3D" id="1.50.10.130">
    <property type="entry name" value="Terpene synthase, N-terminal domain"/>
    <property type="match status" value="1"/>
</dbReference>
<evidence type="ECO:0000259" key="5">
    <source>
        <dbReference type="Pfam" id="PF03936"/>
    </source>
</evidence>
<sequence>MTNHSYLLSSSCPPALTSKKNVPFSAVNGSVVACELNNNRKFTIACVSAEQQIRRSAHYQPNQWDYNFTMKSLNSDYDKVKARTSILFAKLKEEVRSLIKQENNLVARLELIDDVERLGLGHHFEEEINDALINSISTKNDNISVVMKQNLHAIALFFRLLRQHGLHVSQDVFSHFKDEKGSFRASLLEKGVQGMLSLYEASFLGFDGEETLEEARYFTSEHLVNLIPCMHPHLKDKVEHSLELPLHWRTPRLEARWYIDQYERSGKMNPSLLKLAKLDFNLVQSTHQMELKKMMEWWKNLGLGEKTGFARDRLLECFFCAAGVVFDPQHGFCREELTKASTLITTLDDVYDVYGSLDELQLFTKSVEKWERDGSEELPEYMKICYNSLYNTAEELANRIQRLEGWDAMPYIGQAWSDLCKAFLIEAEWHHSGHKPSLEEYLNNGWSSVSGHVVMVYVFLLSEQEKTKEALKHLMNYPNLIRSSSMIFRLCNDLATSAAELERGDTQTSIQCYMTEHNITEAEAREEIWNLISRSWKDLNEGLANCSPLSLFFSNAAVNLSRLIHCIYQHGDSHGAPDQEKKNQIKSLFFEPIKFQEDTSLNGQYHNNSII</sequence>
<protein>
    <submittedName>
        <fullName evidence="7">Alpha-terpineol synthase, chloroplastic-like isoform X1</fullName>
    </submittedName>
</protein>
<dbReference type="GeneID" id="120266681"/>
<dbReference type="AlphaFoldDB" id="A0AB40BSD0"/>
<dbReference type="InterPro" id="IPR008949">
    <property type="entry name" value="Isoprenoid_synthase_dom_sf"/>
</dbReference>
<dbReference type="SUPFAM" id="SSF48239">
    <property type="entry name" value="Terpenoid cyclases/Protein prenyltransferases"/>
    <property type="match status" value="1"/>
</dbReference>
<feature type="domain" description="Terpene synthase metal-binding" evidence="5">
    <location>
        <begin position="299"/>
        <end position="538"/>
    </location>
</feature>
<evidence type="ECO:0000256" key="1">
    <source>
        <dbReference type="ARBA" id="ARBA00001946"/>
    </source>
</evidence>
<dbReference type="Gene3D" id="1.10.600.10">
    <property type="entry name" value="Farnesyl Diphosphate Synthase"/>
    <property type="match status" value="1"/>
</dbReference>
<keyword evidence="2" id="KW-0479">Metal-binding</keyword>
<dbReference type="SFLD" id="SFLDG01019">
    <property type="entry name" value="Terpene_Cyclase_Like_1_C_Termi"/>
    <property type="match status" value="1"/>
</dbReference>
<dbReference type="GO" id="GO:0016102">
    <property type="term" value="P:diterpenoid biosynthetic process"/>
    <property type="evidence" value="ECO:0007669"/>
    <property type="project" value="InterPro"/>
</dbReference>
<dbReference type="GO" id="GO:0010333">
    <property type="term" value="F:terpene synthase activity"/>
    <property type="evidence" value="ECO:0007669"/>
    <property type="project" value="InterPro"/>
</dbReference>
<dbReference type="FunFam" id="1.50.10.130:FF:000001">
    <property type="entry name" value="Isoprene synthase, chloroplastic"/>
    <property type="match status" value="1"/>
</dbReference>
<organism evidence="6 7">
    <name type="scientific">Dioscorea cayennensis subsp. rotundata</name>
    <name type="common">White Guinea yam</name>
    <name type="synonym">Dioscorea rotundata</name>
    <dbReference type="NCBI Taxonomy" id="55577"/>
    <lineage>
        <taxon>Eukaryota</taxon>
        <taxon>Viridiplantae</taxon>
        <taxon>Streptophyta</taxon>
        <taxon>Embryophyta</taxon>
        <taxon>Tracheophyta</taxon>
        <taxon>Spermatophyta</taxon>
        <taxon>Magnoliopsida</taxon>
        <taxon>Liliopsida</taxon>
        <taxon>Dioscoreales</taxon>
        <taxon>Dioscoreaceae</taxon>
        <taxon>Dioscorea</taxon>
    </lineage>
</organism>
<keyword evidence="3" id="KW-0460">Magnesium</keyword>
<dbReference type="PANTHER" id="PTHR31225">
    <property type="entry name" value="OS04G0344100 PROTEIN-RELATED"/>
    <property type="match status" value="1"/>
</dbReference>
<comment type="cofactor">
    <cofactor evidence="1">
        <name>Mg(2+)</name>
        <dbReference type="ChEBI" id="CHEBI:18420"/>
    </cofactor>
</comment>
<evidence type="ECO:0000259" key="4">
    <source>
        <dbReference type="Pfam" id="PF01397"/>
    </source>
</evidence>
<dbReference type="InterPro" id="IPR001906">
    <property type="entry name" value="Terpene_synth_N"/>
</dbReference>
<dbReference type="InterPro" id="IPR008930">
    <property type="entry name" value="Terpenoid_cyclase/PrenylTrfase"/>
</dbReference>
<evidence type="ECO:0000313" key="6">
    <source>
        <dbReference type="Proteomes" id="UP001515500"/>
    </source>
</evidence>
<gene>
    <name evidence="7" type="primary">LOC120266681</name>
</gene>
<dbReference type="Proteomes" id="UP001515500">
    <property type="component" value="Chromosome 8"/>
</dbReference>
<dbReference type="InterPro" id="IPR044814">
    <property type="entry name" value="Terpene_cyclase_plant_C1"/>
</dbReference>
<evidence type="ECO:0000313" key="7">
    <source>
        <dbReference type="RefSeq" id="XP_039130251.1"/>
    </source>
</evidence>
<dbReference type="SUPFAM" id="SSF48576">
    <property type="entry name" value="Terpenoid synthases"/>
    <property type="match status" value="1"/>
</dbReference>
<keyword evidence="6" id="KW-1185">Reference proteome</keyword>
<dbReference type="GO" id="GO:0000287">
    <property type="term" value="F:magnesium ion binding"/>
    <property type="evidence" value="ECO:0007669"/>
    <property type="project" value="InterPro"/>
</dbReference>
<dbReference type="InterPro" id="IPR005630">
    <property type="entry name" value="Terpene_synthase_metal-bd"/>
</dbReference>
<dbReference type="RefSeq" id="XP_039130251.1">
    <property type="nucleotide sequence ID" value="XM_039274317.1"/>
</dbReference>
<dbReference type="CDD" id="cd00684">
    <property type="entry name" value="Terpene_cyclase_plant_C1"/>
    <property type="match status" value="1"/>
</dbReference>
<dbReference type="InterPro" id="IPR034741">
    <property type="entry name" value="Terpene_cyclase-like_1_C"/>
</dbReference>
<dbReference type="InterPro" id="IPR050148">
    <property type="entry name" value="Terpene_synthase-like"/>
</dbReference>
<dbReference type="InterPro" id="IPR036965">
    <property type="entry name" value="Terpene_synth_N_sf"/>
</dbReference>
<reference evidence="7" key="1">
    <citation type="submission" date="2025-08" db="UniProtKB">
        <authorList>
            <consortium name="RefSeq"/>
        </authorList>
    </citation>
    <scope>IDENTIFICATION</scope>
</reference>
<dbReference type="PANTHER" id="PTHR31225:SF252">
    <property type="entry name" value="TERPENE SYNTHASE 12-RELATED"/>
    <property type="match status" value="1"/>
</dbReference>
<dbReference type="Pfam" id="PF01397">
    <property type="entry name" value="Terpene_synth"/>
    <property type="match status" value="1"/>
</dbReference>
<evidence type="ECO:0000256" key="3">
    <source>
        <dbReference type="ARBA" id="ARBA00022842"/>
    </source>
</evidence>
<proteinExistence type="predicted"/>
<dbReference type="Pfam" id="PF03936">
    <property type="entry name" value="Terpene_synth_C"/>
    <property type="match status" value="1"/>
</dbReference>
<dbReference type="FunFam" id="1.10.600.10:FF:000007">
    <property type="entry name" value="Isoprene synthase, chloroplastic"/>
    <property type="match status" value="1"/>
</dbReference>
<feature type="domain" description="Terpene synthase N-terminal" evidence="4">
    <location>
        <begin position="64"/>
        <end position="242"/>
    </location>
</feature>
<dbReference type="SFLD" id="SFLDS00005">
    <property type="entry name" value="Isoprenoid_Synthase_Type_I"/>
    <property type="match status" value="1"/>
</dbReference>